<dbReference type="PANTHER" id="PTHR34105:SF1">
    <property type="entry name" value="PROLINE-, GLUTAMIC ACID- AND LEUCINE-RICH PROTEIN 1"/>
    <property type="match status" value="1"/>
</dbReference>
<reference evidence="1 2" key="1">
    <citation type="submission" date="2013-10" db="EMBL/GenBank/DDBJ databases">
        <authorList>
            <consortium name="International Citrus Genome Consortium"/>
            <person name="Jenkins J."/>
            <person name="Schmutz J."/>
            <person name="Prochnik S."/>
            <person name="Rokhsar D."/>
            <person name="Gmitter F."/>
            <person name="Ollitrault P."/>
            <person name="Machado M."/>
            <person name="Talon M."/>
            <person name="Wincker P."/>
            <person name="Jaillon O."/>
            <person name="Morgante M."/>
        </authorList>
    </citation>
    <scope>NUCLEOTIDE SEQUENCE</scope>
    <source>
        <strain evidence="2">cv. Clemenules</strain>
    </source>
</reference>
<dbReference type="AlphaFoldDB" id="V4S7V1"/>
<dbReference type="InParanoid" id="V4S7V1"/>
<sequence>MCIARVKKKAIFNYKTIAVIHGRWNGTVVDNACADLNLVVDENGCTTSSPTLKAASLVPMQSCQRKRKHGATTGSSEGHCEITGLSMKEPKNNLASPTSLKIAALEALETLLIVAGDLGSASWRPTVDLLLINLATDYKRHGAMRRIVLPCLMIQL</sequence>
<protein>
    <submittedName>
        <fullName evidence="1">Uncharacterized protein</fullName>
    </submittedName>
</protein>
<dbReference type="EMBL" id="KI536978">
    <property type="protein sequence ID" value="ESR36517.1"/>
    <property type="molecule type" value="Genomic_DNA"/>
</dbReference>
<organism evidence="1 2">
    <name type="scientific">Citrus clementina</name>
    <name type="common">Clementine</name>
    <name type="synonym">Citrus deliciosa x Citrus sinensis</name>
    <dbReference type="NCBI Taxonomy" id="85681"/>
    <lineage>
        <taxon>Eukaryota</taxon>
        <taxon>Viridiplantae</taxon>
        <taxon>Streptophyta</taxon>
        <taxon>Embryophyta</taxon>
        <taxon>Tracheophyta</taxon>
        <taxon>Spermatophyta</taxon>
        <taxon>Magnoliopsida</taxon>
        <taxon>eudicotyledons</taxon>
        <taxon>Gunneridae</taxon>
        <taxon>Pentapetalae</taxon>
        <taxon>rosids</taxon>
        <taxon>malvids</taxon>
        <taxon>Sapindales</taxon>
        <taxon>Rutaceae</taxon>
        <taxon>Aurantioideae</taxon>
        <taxon>Citrus</taxon>
    </lineage>
</organism>
<dbReference type="Proteomes" id="UP000030687">
    <property type="component" value="Unassembled WGS sequence"/>
</dbReference>
<gene>
    <name evidence="1" type="ORF">CICLE_v10030203mg</name>
</gene>
<dbReference type="OMA" id="MCIARVK"/>
<dbReference type="PANTHER" id="PTHR34105">
    <property type="entry name" value="PROLINE-, GLUTAMIC ACID- AND LEUCINE-RICH PROTEIN 1"/>
    <property type="match status" value="1"/>
</dbReference>
<evidence type="ECO:0000313" key="2">
    <source>
        <dbReference type="Proteomes" id="UP000030687"/>
    </source>
</evidence>
<accession>V4S7V1</accession>
<keyword evidence="2" id="KW-1185">Reference proteome</keyword>
<dbReference type="GO" id="GO:0006364">
    <property type="term" value="P:rRNA processing"/>
    <property type="evidence" value="ECO:0007669"/>
    <property type="project" value="TreeGrafter"/>
</dbReference>
<dbReference type="KEGG" id="cic:CICLE_v10030203mg"/>
<evidence type="ECO:0000313" key="1">
    <source>
        <dbReference type="EMBL" id="ESR36517.1"/>
    </source>
</evidence>
<dbReference type="GO" id="GO:0005634">
    <property type="term" value="C:nucleus"/>
    <property type="evidence" value="ECO:0007669"/>
    <property type="project" value="TreeGrafter"/>
</dbReference>
<proteinExistence type="predicted"/>
<dbReference type="Gramene" id="ESR36517">
    <property type="protein sequence ID" value="ESR36517"/>
    <property type="gene ID" value="CICLE_v10030203mg"/>
</dbReference>
<dbReference type="STRING" id="85681.V4S7V1"/>
<name>V4S7V1_CITCL</name>